<dbReference type="VEuPathDB" id="FungiDB:BO80DRAFT_44181"/>
<accession>A0A395H2H7</accession>
<reference evidence="2 3" key="1">
    <citation type="submission" date="2018-02" db="EMBL/GenBank/DDBJ databases">
        <title>The genomes of Aspergillus section Nigri reveals drivers in fungal speciation.</title>
        <authorList>
            <consortium name="DOE Joint Genome Institute"/>
            <person name="Vesth T.C."/>
            <person name="Nybo J."/>
            <person name="Theobald S."/>
            <person name="Brandl J."/>
            <person name="Frisvad J.C."/>
            <person name="Nielsen K.F."/>
            <person name="Lyhne E.K."/>
            <person name="Kogle M.E."/>
            <person name="Kuo A."/>
            <person name="Riley R."/>
            <person name="Clum A."/>
            <person name="Nolan M."/>
            <person name="Lipzen A."/>
            <person name="Salamov A."/>
            <person name="Henrissat B."/>
            <person name="Wiebenga A."/>
            <person name="De vries R.P."/>
            <person name="Grigoriev I.V."/>
            <person name="Mortensen U.H."/>
            <person name="Andersen M.R."/>
            <person name="Baker S.E."/>
        </authorList>
    </citation>
    <scope>NUCLEOTIDE SEQUENCE [LARGE SCALE GENOMIC DNA]</scope>
    <source>
        <strain evidence="2 3">CBS 121593</strain>
    </source>
</reference>
<dbReference type="EMBL" id="KZ824433">
    <property type="protein sequence ID" value="RAL01820.1"/>
    <property type="molecule type" value="Genomic_DNA"/>
</dbReference>
<dbReference type="RefSeq" id="XP_025576147.1">
    <property type="nucleotide sequence ID" value="XM_025721223.1"/>
</dbReference>
<evidence type="ECO:0000313" key="3">
    <source>
        <dbReference type="Proteomes" id="UP000249402"/>
    </source>
</evidence>
<name>A0A395H2H7_9EURO</name>
<feature type="compositionally biased region" description="Polar residues" evidence="1">
    <location>
        <begin position="1"/>
        <end position="18"/>
    </location>
</feature>
<proteinExistence type="predicted"/>
<keyword evidence="3" id="KW-1185">Reference proteome</keyword>
<evidence type="ECO:0000313" key="2">
    <source>
        <dbReference type="EMBL" id="RAL01820.1"/>
    </source>
</evidence>
<sequence length="176" mass="19706">MPQVRGNSNHSPALSPRQSGGRPLRVSHPPFAFTTTHSAFPPRPAYCPVPFFGRDPYYYYYYQSFLSSTFTHLLLLPPLLDSCASSSPSRPPFSPTASDLLLPLLNSSLRWDCAWQPPTRVSPTSTPATYHSSCTVVAHRRVPDSRLPDCQGLTTRPTGRILYRLTLTEIHSHRIL</sequence>
<evidence type="ECO:0000256" key="1">
    <source>
        <dbReference type="SAM" id="MobiDB-lite"/>
    </source>
</evidence>
<dbReference type="Proteomes" id="UP000249402">
    <property type="component" value="Unassembled WGS sequence"/>
</dbReference>
<dbReference type="AlphaFoldDB" id="A0A395H2H7"/>
<protein>
    <submittedName>
        <fullName evidence="2">Uncharacterized protein</fullName>
    </submittedName>
</protein>
<gene>
    <name evidence="2" type="ORF">BO80DRAFT_44181</name>
</gene>
<dbReference type="GeneID" id="37226088"/>
<organism evidence="2 3">
    <name type="scientific">Aspergillus ibericus CBS 121593</name>
    <dbReference type="NCBI Taxonomy" id="1448316"/>
    <lineage>
        <taxon>Eukaryota</taxon>
        <taxon>Fungi</taxon>
        <taxon>Dikarya</taxon>
        <taxon>Ascomycota</taxon>
        <taxon>Pezizomycotina</taxon>
        <taxon>Eurotiomycetes</taxon>
        <taxon>Eurotiomycetidae</taxon>
        <taxon>Eurotiales</taxon>
        <taxon>Aspergillaceae</taxon>
        <taxon>Aspergillus</taxon>
        <taxon>Aspergillus subgen. Circumdati</taxon>
    </lineage>
</organism>
<feature type="region of interest" description="Disordered" evidence="1">
    <location>
        <begin position="1"/>
        <end position="26"/>
    </location>
</feature>